<dbReference type="RefSeq" id="WP_263952514.1">
    <property type="nucleotide sequence ID" value="NZ_JAOYFC010000001.1"/>
</dbReference>
<comment type="caution">
    <text evidence="1">The sequence shown here is derived from an EMBL/GenBank/DDBJ whole genome shotgun (WGS) entry which is preliminary data.</text>
</comment>
<sequence length="315" mass="34749">MIALFVLWGGYWFVGSSAVESNAAKLIEQAREDGATFEYSNLNTRGFPSRFDTTIENIDAATPDQRIAWKAPFFQLFALSYRPNHLIAVWPNEQEFRFDGTTYNIGTERLRASLVVEANKSLALDRFQLSGESVKIASDAQGDLTAASVSLASEQVQDSFDHHIGLRLNGVDLRAPNQAPLAIQEIFADATLGFDAPISYATQVNPTSLTLHKAELEMGTSLLRFEGDLTLDSLGYADGTLLITAQNWQPLYDEAKARGLLDPEFEEPLRDILTNLASTESPETDFTAPLTVTQGTIKFGFVTLGYLPPLQLYLQ</sequence>
<dbReference type="InterPro" id="IPR018666">
    <property type="entry name" value="DUF2125"/>
</dbReference>
<protein>
    <submittedName>
        <fullName evidence="1">DUF2125 domain-containing protein</fullName>
    </submittedName>
</protein>
<dbReference type="Pfam" id="PF09898">
    <property type="entry name" value="DUF2125"/>
    <property type="match status" value="1"/>
</dbReference>
<dbReference type="Proteomes" id="UP001208041">
    <property type="component" value="Unassembled WGS sequence"/>
</dbReference>
<accession>A0AAE3LPQ4</accession>
<name>A0AAE3LPQ4_9RHOB</name>
<organism evidence="1 2">
    <name type="scientific">Halocynthiibacter halioticoli</name>
    <dbReference type="NCBI Taxonomy" id="2986804"/>
    <lineage>
        <taxon>Bacteria</taxon>
        <taxon>Pseudomonadati</taxon>
        <taxon>Pseudomonadota</taxon>
        <taxon>Alphaproteobacteria</taxon>
        <taxon>Rhodobacterales</taxon>
        <taxon>Paracoccaceae</taxon>
        <taxon>Halocynthiibacter</taxon>
    </lineage>
</organism>
<evidence type="ECO:0000313" key="2">
    <source>
        <dbReference type="Proteomes" id="UP001208041"/>
    </source>
</evidence>
<proteinExistence type="predicted"/>
<dbReference type="EMBL" id="JAOYFC010000001">
    <property type="protein sequence ID" value="MCV6823677.1"/>
    <property type="molecule type" value="Genomic_DNA"/>
</dbReference>
<gene>
    <name evidence="1" type="ORF">OH136_03835</name>
</gene>
<dbReference type="AlphaFoldDB" id="A0AAE3LPQ4"/>
<evidence type="ECO:0000313" key="1">
    <source>
        <dbReference type="EMBL" id="MCV6823677.1"/>
    </source>
</evidence>
<keyword evidence="2" id="KW-1185">Reference proteome</keyword>
<reference evidence="1" key="1">
    <citation type="submission" date="2022-10" db="EMBL/GenBank/DDBJ databases">
        <authorList>
            <person name="Yue Y."/>
        </authorList>
    </citation>
    <scope>NUCLEOTIDE SEQUENCE</scope>
    <source>
        <strain evidence="1">Z654</strain>
    </source>
</reference>